<proteinExistence type="predicted"/>
<feature type="non-terminal residue" evidence="1">
    <location>
        <position position="289"/>
    </location>
</feature>
<evidence type="ECO:0000313" key="1">
    <source>
        <dbReference type="EMBL" id="KKM96406.1"/>
    </source>
</evidence>
<reference evidence="1" key="1">
    <citation type="journal article" date="2015" name="Nature">
        <title>Complex archaea that bridge the gap between prokaryotes and eukaryotes.</title>
        <authorList>
            <person name="Spang A."/>
            <person name="Saw J.H."/>
            <person name="Jorgensen S.L."/>
            <person name="Zaremba-Niedzwiedzka K."/>
            <person name="Martijn J."/>
            <person name="Lind A.E."/>
            <person name="van Eijk R."/>
            <person name="Schleper C."/>
            <person name="Guy L."/>
            <person name="Ettema T.J."/>
        </authorList>
    </citation>
    <scope>NUCLEOTIDE SEQUENCE</scope>
</reference>
<name>A0A0F9MAN8_9ZZZZ</name>
<sequence>MLVLTEVDECNAALLELAHQVEISSLSDTDDISKACNSHYFRVREELMGAYPWNFAERRRDIALNADNRYSVLSVNGGWIESGSGTGEYYLPRTADKAILAKPDTVYEAGTEIDEGTLGSLSASEWGWGDNDSLGYRTLYVRLSDDVDPDSRFDADDDTLLVTEYDEPASRWTFALPFPGDMLVPLGLEAMTTASEQPWDNERHHMLTDSASVELVYTSLVTDPSDWDKYFRRAFELMMAYRLALPVTKSRNMRDDMLVLHEEAIADAVINNAINENFIIRKTLSQDGP</sequence>
<dbReference type="EMBL" id="LAZR01005887">
    <property type="protein sequence ID" value="KKM96406.1"/>
    <property type="molecule type" value="Genomic_DNA"/>
</dbReference>
<protein>
    <submittedName>
        <fullName evidence="1">Uncharacterized protein</fullName>
    </submittedName>
</protein>
<organism evidence="1">
    <name type="scientific">marine sediment metagenome</name>
    <dbReference type="NCBI Taxonomy" id="412755"/>
    <lineage>
        <taxon>unclassified sequences</taxon>
        <taxon>metagenomes</taxon>
        <taxon>ecological metagenomes</taxon>
    </lineage>
</organism>
<comment type="caution">
    <text evidence="1">The sequence shown here is derived from an EMBL/GenBank/DDBJ whole genome shotgun (WGS) entry which is preliminary data.</text>
</comment>
<accession>A0A0F9MAN8</accession>
<gene>
    <name evidence="1" type="ORF">LCGC14_1178500</name>
</gene>
<dbReference type="AlphaFoldDB" id="A0A0F9MAN8"/>